<evidence type="ECO:0000313" key="8">
    <source>
        <dbReference type="Proteomes" id="UP000298416"/>
    </source>
</evidence>
<keyword evidence="5" id="KW-1133">Transmembrane helix</keyword>
<keyword evidence="2" id="KW-0863">Zinc-finger</keyword>
<evidence type="ECO:0000256" key="5">
    <source>
        <dbReference type="SAM" id="Phobius"/>
    </source>
</evidence>
<reference evidence="7" key="2">
    <citation type="submission" date="2020-08" db="EMBL/GenBank/DDBJ databases">
        <title>Plant Genome Project.</title>
        <authorList>
            <person name="Zhang R.-G."/>
        </authorList>
    </citation>
    <scope>NUCLEOTIDE SEQUENCE</scope>
    <source>
        <strain evidence="7">Huo1</strain>
        <tissue evidence="7">Leaf</tissue>
    </source>
</reference>
<accession>A0A8X8Z9F0</accession>
<feature type="transmembrane region" description="Helical" evidence="5">
    <location>
        <begin position="265"/>
        <end position="288"/>
    </location>
</feature>
<dbReference type="Proteomes" id="UP000298416">
    <property type="component" value="Unassembled WGS sequence"/>
</dbReference>
<evidence type="ECO:0000256" key="2">
    <source>
        <dbReference type="ARBA" id="ARBA00022771"/>
    </source>
</evidence>
<dbReference type="PANTHER" id="PTHR46214">
    <property type="entry name" value="ZINC FINGER, RING-CH-TYPE"/>
    <property type="match status" value="1"/>
</dbReference>
<keyword evidence="5" id="KW-0472">Membrane</keyword>
<protein>
    <recommendedName>
        <fullName evidence="6">RING-CH-type domain-containing protein</fullName>
    </recommendedName>
</protein>
<feature type="region of interest" description="Disordered" evidence="4">
    <location>
        <begin position="1"/>
        <end position="29"/>
    </location>
</feature>
<sequence length="356" mass="39089">MEKERSNQMVIVGKNSLSSTEDEEPKTDGSCLNVDKEAGSATCRVCQCAEPDRRGNIALGFLGISPPVCDLTNGKEEEVKSNLKVTSGNIENNSVFKRSEVVEFISPNGDVFLCTADVELGLDDSHDRLFELGCACKNDLALAHYACALKWFISHGSTVCEICGSITKNIRPEDYKRILGSLKEYESLRERTVNGEPNPATPQTNYGVDPDAVAAIRRQRLSEISLWFNPHNNSITVSHVVSEQPSASNTVLEEVPPVENTATKWAVESTGILLATGLLTVTLAWLLAPHVGKKTAKNGLHILLGGVCALTVVVFFRFFVLTRIKYGPARYWAILFVFWFLVFGIWASRTHGSHAT</sequence>
<feature type="domain" description="RING-CH-type" evidence="6">
    <location>
        <begin position="122"/>
        <end position="164"/>
    </location>
</feature>
<keyword evidence="1" id="KW-0479">Metal-binding</keyword>
<dbReference type="Gene3D" id="3.30.40.10">
    <property type="entry name" value="Zinc/RING finger domain, C3HC4 (zinc finger)"/>
    <property type="match status" value="1"/>
</dbReference>
<dbReference type="OrthoDB" id="1900797at2759"/>
<gene>
    <name evidence="7" type="ORF">SASPL_142403</name>
</gene>
<organism evidence="7">
    <name type="scientific">Salvia splendens</name>
    <name type="common">Scarlet sage</name>
    <dbReference type="NCBI Taxonomy" id="180675"/>
    <lineage>
        <taxon>Eukaryota</taxon>
        <taxon>Viridiplantae</taxon>
        <taxon>Streptophyta</taxon>
        <taxon>Embryophyta</taxon>
        <taxon>Tracheophyta</taxon>
        <taxon>Spermatophyta</taxon>
        <taxon>Magnoliopsida</taxon>
        <taxon>eudicotyledons</taxon>
        <taxon>Gunneridae</taxon>
        <taxon>Pentapetalae</taxon>
        <taxon>asterids</taxon>
        <taxon>lamiids</taxon>
        <taxon>Lamiales</taxon>
        <taxon>Lamiaceae</taxon>
        <taxon>Nepetoideae</taxon>
        <taxon>Mentheae</taxon>
        <taxon>Salviinae</taxon>
        <taxon>Salvia</taxon>
        <taxon>Salvia subgen. Calosphace</taxon>
        <taxon>core Calosphace</taxon>
    </lineage>
</organism>
<comment type="caution">
    <text evidence="7">The sequence shown here is derived from an EMBL/GenBank/DDBJ whole genome shotgun (WGS) entry which is preliminary data.</text>
</comment>
<proteinExistence type="predicted"/>
<evidence type="ECO:0000256" key="3">
    <source>
        <dbReference type="ARBA" id="ARBA00022833"/>
    </source>
</evidence>
<keyword evidence="8" id="KW-1185">Reference proteome</keyword>
<dbReference type="Pfam" id="PF12906">
    <property type="entry name" value="RINGv"/>
    <property type="match status" value="1"/>
</dbReference>
<keyword evidence="3" id="KW-0862">Zinc</keyword>
<dbReference type="SMART" id="SM00744">
    <property type="entry name" value="RINGv"/>
    <property type="match status" value="1"/>
</dbReference>
<evidence type="ECO:0000256" key="1">
    <source>
        <dbReference type="ARBA" id="ARBA00022723"/>
    </source>
</evidence>
<dbReference type="EMBL" id="PNBA02000016">
    <property type="protein sequence ID" value="KAG6396257.1"/>
    <property type="molecule type" value="Genomic_DNA"/>
</dbReference>
<evidence type="ECO:0000313" key="7">
    <source>
        <dbReference type="EMBL" id="KAG6396257.1"/>
    </source>
</evidence>
<dbReference type="InterPro" id="IPR013083">
    <property type="entry name" value="Znf_RING/FYVE/PHD"/>
</dbReference>
<evidence type="ECO:0000256" key="4">
    <source>
        <dbReference type="SAM" id="MobiDB-lite"/>
    </source>
</evidence>
<feature type="transmembrane region" description="Helical" evidence="5">
    <location>
        <begin position="300"/>
        <end position="319"/>
    </location>
</feature>
<dbReference type="PANTHER" id="PTHR46214:SF12">
    <property type="entry name" value="RING_FYVE_PHD ZINC FINGER SUPERFAMILY PROTEIN"/>
    <property type="match status" value="1"/>
</dbReference>
<dbReference type="InterPro" id="IPR011016">
    <property type="entry name" value="Znf_RING-CH"/>
</dbReference>
<dbReference type="GO" id="GO:0008270">
    <property type="term" value="F:zinc ion binding"/>
    <property type="evidence" value="ECO:0007669"/>
    <property type="project" value="UniProtKB-KW"/>
</dbReference>
<dbReference type="SUPFAM" id="SSF57850">
    <property type="entry name" value="RING/U-box"/>
    <property type="match status" value="1"/>
</dbReference>
<reference evidence="7" key="1">
    <citation type="submission" date="2018-01" db="EMBL/GenBank/DDBJ databases">
        <authorList>
            <person name="Mao J.F."/>
        </authorList>
    </citation>
    <scope>NUCLEOTIDE SEQUENCE</scope>
    <source>
        <strain evidence="7">Huo1</strain>
        <tissue evidence="7">Leaf</tissue>
    </source>
</reference>
<name>A0A8X8Z9F0_SALSN</name>
<keyword evidence="5" id="KW-0812">Transmembrane</keyword>
<dbReference type="AlphaFoldDB" id="A0A8X8Z9F0"/>
<feature type="transmembrane region" description="Helical" evidence="5">
    <location>
        <begin position="331"/>
        <end position="348"/>
    </location>
</feature>
<evidence type="ECO:0000259" key="6">
    <source>
        <dbReference type="SMART" id="SM00744"/>
    </source>
</evidence>